<dbReference type="Proteomes" id="UP000184440">
    <property type="component" value="Unassembled WGS sequence"/>
</dbReference>
<dbReference type="EMBL" id="FRCS01000005">
    <property type="protein sequence ID" value="SHN34451.1"/>
    <property type="molecule type" value="Genomic_DNA"/>
</dbReference>
<keyword evidence="2" id="KW-1185">Reference proteome</keyword>
<proteinExistence type="predicted"/>
<dbReference type="AlphaFoldDB" id="A0A1M7QS10"/>
<organism evidence="1 2">
    <name type="scientific">Cryptosporangium aurantiacum</name>
    <dbReference type="NCBI Taxonomy" id="134849"/>
    <lineage>
        <taxon>Bacteria</taxon>
        <taxon>Bacillati</taxon>
        <taxon>Actinomycetota</taxon>
        <taxon>Actinomycetes</taxon>
        <taxon>Cryptosporangiales</taxon>
        <taxon>Cryptosporangiaceae</taxon>
        <taxon>Cryptosporangium</taxon>
    </lineage>
</organism>
<evidence type="ECO:0008006" key="3">
    <source>
        <dbReference type="Google" id="ProtNLM"/>
    </source>
</evidence>
<sequence length="139" mass="14648">MRTDLPHGDVSAGARLVAPDGTVTRVYDRAPDVETVAWPAGLDRLEPDDGTAIGAILTDCPSVRVVDGSSLRFRLDADGQPVSVALWRNLRGWPAEAPYRSIGVEPMLGAAFDLATAGRGEAAVVGFSGSCEWRLTVTA</sequence>
<name>A0A1M7QS10_9ACTN</name>
<evidence type="ECO:0000313" key="2">
    <source>
        <dbReference type="Proteomes" id="UP000184440"/>
    </source>
</evidence>
<evidence type="ECO:0000313" key="1">
    <source>
        <dbReference type="EMBL" id="SHN34451.1"/>
    </source>
</evidence>
<accession>A0A1M7QS10</accession>
<gene>
    <name evidence="1" type="ORF">SAMN05443668_105268</name>
</gene>
<protein>
    <recommendedName>
        <fullName evidence="3">Galactose mutarotase</fullName>
    </recommendedName>
</protein>
<dbReference type="STRING" id="134849.SAMN05443668_105268"/>
<reference evidence="1 2" key="1">
    <citation type="submission" date="2016-11" db="EMBL/GenBank/DDBJ databases">
        <authorList>
            <person name="Jaros S."/>
            <person name="Januszkiewicz K."/>
            <person name="Wedrychowicz H."/>
        </authorList>
    </citation>
    <scope>NUCLEOTIDE SEQUENCE [LARGE SCALE GENOMIC DNA]</scope>
    <source>
        <strain evidence="1 2">DSM 46144</strain>
    </source>
</reference>